<dbReference type="EMBL" id="LXQA010438433">
    <property type="protein sequence ID" value="MCI51853.1"/>
    <property type="molecule type" value="Genomic_DNA"/>
</dbReference>
<dbReference type="Proteomes" id="UP000265520">
    <property type="component" value="Unassembled WGS sequence"/>
</dbReference>
<dbReference type="AlphaFoldDB" id="A0A392SSL1"/>
<protein>
    <submittedName>
        <fullName evidence="1">Uncharacterized protein</fullName>
    </submittedName>
</protein>
<evidence type="ECO:0000313" key="2">
    <source>
        <dbReference type="Proteomes" id="UP000265520"/>
    </source>
</evidence>
<comment type="caution">
    <text evidence="1">The sequence shown here is derived from an EMBL/GenBank/DDBJ whole genome shotgun (WGS) entry which is preliminary data.</text>
</comment>
<evidence type="ECO:0000313" key="1">
    <source>
        <dbReference type="EMBL" id="MCI51853.1"/>
    </source>
</evidence>
<organism evidence="1 2">
    <name type="scientific">Trifolium medium</name>
    <dbReference type="NCBI Taxonomy" id="97028"/>
    <lineage>
        <taxon>Eukaryota</taxon>
        <taxon>Viridiplantae</taxon>
        <taxon>Streptophyta</taxon>
        <taxon>Embryophyta</taxon>
        <taxon>Tracheophyta</taxon>
        <taxon>Spermatophyta</taxon>
        <taxon>Magnoliopsida</taxon>
        <taxon>eudicotyledons</taxon>
        <taxon>Gunneridae</taxon>
        <taxon>Pentapetalae</taxon>
        <taxon>rosids</taxon>
        <taxon>fabids</taxon>
        <taxon>Fabales</taxon>
        <taxon>Fabaceae</taxon>
        <taxon>Papilionoideae</taxon>
        <taxon>50 kb inversion clade</taxon>
        <taxon>NPAAA clade</taxon>
        <taxon>Hologalegina</taxon>
        <taxon>IRL clade</taxon>
        <taxon>Trifolieae</taxon>
        <taxon>Trifolium</taxon>
    </lineage>
</organism>
<name>A0A392SSL1_9FABA</name>
<feature type="non-terminal residue" evidence="1">
    <location>
        <position position="1"/>
    </location>
</feature>
<reference evidence="1 2" key="1">
    <citation type="journal article" date="2018" name="Front. Plant Sci.">
        <title>Red Clover (Trifolium pratense) and Zigzag Clover (T. medium) - A Picture of Genomic Similarities and Differences.</title>
        <authorList>
            <person name="Dluhosova J."/>
            <person name="Istvanek J."/>
            <person name="Nedelnik J."/>
            <person name="Repkova J."/>
        </authorList>
    </citation>
    <scope>NUCLEOTIDE SEQUENCE [LARGE SCALE GENOMIC DNA]</scope>
    <source>
        <strain evidence="2">cv. 10/8</strain>
        <tissue evidence="1">Leaf</tissue>
    </source>
</reference>
<keyword evidence="2" id="KW-1185">Reference proteome</keyword>
<accession>A0A392SSL1</accession>
<sequence length="51" mass="5392">ICLNLDDAGSVVGVARSGLGATRRRVLVKTGLSLSLARRAVVLAQRVVAFW</sequence>
<proteinExistence type="predicted"/>